<comment type="caution">
    <text evidence="11">The sequence shown here is derived from an EMBL/GenBank/DDBJ whole genome shotgun (WGS) entry which is preliminary data.</text>
</comment>
<dbReference type="InterPro" id="IPR013562">
    <property type="entry name" value="TmcA/NAT10_N"/>
</dbReference>
<comment type="similarity">
    <text evidence="9">Belongs to the TmcA family.</text>
</comment>
<keyword evidence="6 9" id="KW-0067">ATP-binding</keyword>
<dbReference type="GO" id="GO:0005524">
    <property type="term" value="F:ATP binding"/>
    <property type="evidence" value="ECO:0007669"/>
    <property type="project" value="UniProtKB-UniRule"/>
</dbReference>
<dbReference type="Gene3D" id="3.40.50.300">
    <property type="entry name" value="P-loop containing nucleotide triphosphate hydrolases"/>
    <property type="match status" value="1"/>
</dbReference>
<comment type="catalytic activity">
    <reaction evidence="9">
        <text>cytidine(34) in elongator tRNA(Met) + acetyl-CoA + ATP + H2O = N(4)-acetylcytidine(34) in elongator tRNA(Met) + ADP + phosphate + CoA + H(+)</text>
        <dbReference type="Rhea" id="RHEA:43788"/>
        <dbReference type="Rhea" id="RHEA-COMP:10693"/>
        <dbReference type="Rhea" id="RHEA-COMP:10694"/>
        <dbReference type="ChEBI" id="CHEBI:15377"/>
        <dbReference type="ChEBI" id="CHEBI:15378"/>
        <dbReference type="ChEBI" id="CHEBI:30616"/>
        <dbReference type="ChEBI" id="CHEBI:43474"/>
        <dbReference type="ChEBI" id="CHEBI:57287"/>
        <dbReference type="ChEBI" id="CHEBI:57288"/>
        <dbReference type="ChEBI" id="CHEBI:74900"/>
        <dbReference type="ChEBI" id="CHEBI:82748"/>
        <dbReference type="ChEBI" id="CHEBI:456216"/>
        <dbReference type="EC" id="2.3.1.193"/>
    </reaction>
</comment>
<dbReference type="RefSeq" id="WP_041155168.1">
    <property type="nucleotide sequence ID" value="NZ_CBCRVP010000012.1"/>
</dbReference>
<evidence type="ECO:0000256" key="8">
    <source>
        <dbReference type="ARBA" id="ARBA00023315"/>
    </source>
</evidence>
<evidence type="ECO:0000256" key="9">
    <source>
        <dbReference type="HAMAP-Rule" id="MF_01886"/>
    </source>
</evidence>
<keyword evidence="5 9" id="KW-0547">Nucleotide-binding</keyword>
<keyword evidence="2 9" id="KW-0820">tRNA-binding</keyword>
<dbReference type="InterPro" id="IPR032672">
    <property type="entry name" value="TmcA/NAT10/Kre33"/>
</dbReference>
<sequence length="678" mass="76636">MYAHSQFLSQLQHQVSAAFQRVGVVISGDSDWQDQVINEFHQYQQHQTWFCMGDWQWADDYCVSVKQGHMLLGRECEVLLFDARQGFDANSFSAAIGSLVGGGILIIVVPTQTSNDPAQQWLKAQWDKLIVLEQHRPIPSVPAFSSAARPTKYLQQLDAIAAIEKVITGHRKRPLVLTADRGRGKSSALGIASANLLVKKPLRILVTAPSLKAVEPVFVHASRGTKDGHRIRKDRLDVGQGSLQFVAPDELLNRLPECDLLLVDEAAAIPVPLLKRITEHYHRLVFSSTVHGYEGCGRGFTLKFVDWLKANRPGMHVCHLKQPIRWSETDHLEAWSYDAFLLDAEIRQSSLELSGQIQLTKMDKQQLIASPMLLRECFALLVNAHYQTSPNDLLHLLQDERSHMWVAKDQHHIVGVMLTVEEGDLDDDIICDIAIGKRRPRGHLTPITIVNQLGYPQVGRLSTLRIMRIAVHPSLHRHGVGQSMLKLLEATLDSHISYLSTSFGATDELIQFWLKAGYQPIRLGTTRDAASGCYSLLMVRQTEHQQQVWIDEASALMHELLSRSVIQTYPKIEASLYRRLLQSPSRTDKLHPNKLTLIHNYCQGGGSYESVLLWLQQWLFQSGLDSTSDLLISKVFLNHDWAMCAKQFQLAGRKQVEQRLRSEIKQRLKQIYTVKGVS</sequence>
<evidence type="ECO:0000256" key="6">
    <source>
        <dbReference type="ARBA" id="ARBA00022840"/>
    </source>
</evidence>
<dbReference type="PROSITE" id="PS51186">
    <property type="entry name" value="GNAT"/>
    <property type="match status" value="1"/>
</dbReference>
<dbReference type="AlphaFoldDB" id="A0A0C3EA13"/>
<dbReference type="GO" id="GO:0051392">
    <property type="term" value="F:tRNA cytidine N4-acetyltransferase activity"/>
    <property type="evidence" value="ECO:0007669"/>
    <property type="project" value="UniProtKB-UniRule"/>
</dbReference>
<feature type="binding site" evidence="9">
    <location>
        <position position="156"/>
    </location>
    <ligand>
        <name>ATP</name>
        <dbReference type="ChEBI" id="CHEBI:30616"/>
    </ligand>
</feature>
<feature type="binding site" evidence="9">
    <location>
        <position position="325"/>
    </location>
    <ligand>
        <name>ATP</name>
        <dbReference type="ChEBI" id="CHEBI:30616"/>
    </ligand>
</feature>
<dbReference type="STRING" id="50718.SU60_08660"/>
<comment type="caution">
    <text evidence="9">Lacks conserved residue(s) required for the propagation of feature annotation.</text>
</comment>
<dbReference type="InterPro" id="IPR007807">
    <property type="entry name" value="TcmA/NAT10_helicase"/>
</dbReference>
<dbReference type="HAMAP" id="MF_01886">
    <property type="entry name" value="tRNA_acetyltr_TmcA"/>
    <property type="match status" value="1"/>
</dbReference>
<keyword evidence="12" id="KW-1185">Reference proteome</keyword>
<dbReference type="GO" id="GO:0002101">
    <property type="term" value="P:tRNA wobble cytosine modification"/>
    <property type="evidence" value="ECO:0007669"/>
    <property type="project" value="UniProtKB-UniRule"/>
</dbReference>
<dbReference type="Proteomes" id="UP000031977">
    <property type="component" value="Unassembled WGS sequence"/>
</dbReference>
<dbReference type="SUPFAM" id="SSF52540">
    <property type="entry name" value="P-loop containing nucleoside triphosphate hydrolases"/>
    <property type="match status" value="1"/>
</dbReference>
<dbReference type="InterPro" id="IPR027417">
    <property type="entry name" value="P-loop_NTPase"/>
</dbReference>
<evidence type="ECO:0000256" key="1">
    <source>
        <dbReference type="ARBA" id="ARBA00022490"/>
    </source>
</evidence>
<keyword evidence="11" id="KW-0347">Helicase</keyword>
<keyword evidence="4 9" id="KW-0819">tRNA processing</keyword>
<dbReference type="Pfam" id="PF13718">
    <property type="entry name" value="GNAT_acetyltr_2"/>
    <property type="match status" value="2"/>
</dbReference>
<protein>
    <recommendedName>
        <fullName evidence="9">tRNA(Met) cytidine acetyltransferase TmcA</fullName>
        <ecNumber evidence="9">2.3.1.193</ecNumber>
    </recommendedName>
</protein>
<comment type="subcellular location">
    <subcellularLocation>
        <location evidence="9">Cytoplasm</location>
    </subcellularLocation>
</comment>
<dbReference type="EMBL" id="JXOK01000026">
    <property type="protein sequence ID" value="KIN11253.1"/>
    <property type="molecule type" value="Genomic_DNA"/>
</dbReference>
<evidence type="ECO:0000256" key="4">
    <source>
        <dbReference type="ARBA" id="ARBA00022694"/>
    </source>
</evidence>
<proteinExistence type="inferred from homology"/>
<feature type="domain" description="N-acetyltransferase" evidence="10">
    <location>
        <begin position="357"/>
        <end position="543"/>
    </location>
</feature>
<dbReference type="GO" id="GO:1904812">
    <property type="term" value="P:rRNA acetylation involved in maturation of SSU-rRNA"/>
    <property type="evidence" value="ECO:0007669"/>
    <property type="project" value="TreeGrafter"/>
</dbReference>
<dbReference type="PANTHER" id="PTHR10925:SF5">
    <property type="entry name" value="RNA CYTIDINE ACETYLTRANSFERASE"/>
    <property type="match status" value="1"/>
</dbReference>
<dbReference type="GO" id="GO:0005737">
    <property type="term" value="C:cytoplasm"/>
    <property type="evidence" value="ECO:0007669"/>
    <property type="project" value="UniProtKB-SubCell"/>
</dbReference>
<dbReference type="OrthoDB" id="5578851at2"/>
<evidence type="ECO:0000256" key="2">
    <source>
        <dbReference type="ARBA" id="ARBA00022555"/>
    </source>
</evidence>
<dbReference type="EC" id="2.3.1.193" evidence="9"/>
<dbReference type="GO" id="GO:0004386">
    <property type="term" value="F:helicase activity"/>
    <property type="evidence" value="ECO:0007669"/>
    <property type="project" value="UniProtKB-KW"/>
</dbReference>
<accession>A0A0C3EA13</accession>
<organism evidence="11 12">
    <name type="scientific">Vibrio mytili</name>
    <dbReference type="NCBI Taxonomy" id="50718"/>
    <lineage>
        <taxon>Bacteria</taxon>
        <taxon>Pseudomonadati</taxon>
        <taxon>Pseudomonadota</taxon>
        <taxon>Gammaproteobacteria</taxon>
        <taxon>Vibrionales</taxon>
        <taxon>Vibrionaceae</taxon>
        <taxon>Vibrio</taxon>
    </lineage>
</organism>
<reference evidence="11 12" key="1">
    <citation type="submission" date="2015-01" db="EMBL/GenBank/DDBJ databases">
        <title>Draft genome of Vibrio mytili type strain CAIM 528.</title>
        <authorList>
            <person name="Gonzalez-Castillo A."/>
            <person name="Gomez-Gil B."/>
            <person name="Enciso-Ibarra J."/>
        </authorList>
    </citation>
    <scope>NUCLEOTIDE SEQUENCE [LARGE SCALE GENOMIC DNA]</scope>
    <source>
        <strain evidence="11 12">CAIM 528</strain>
    </source>
</reference>
<dbReference type="Pfam" id="PF05127">
    <property type="entry name" value="NAT10_TcmA_helicase"/>
    <property type="match status" value="1"/>
</dbReference>
<dbReference type="Pfam" id="PF08351">
    <property type="entry name" value="TmcA_N"/>
    <property type="match status" value="1"/>
</dbReference>
<evidence type="ECO:0000256" key="7">
    <source>
        <dbReference type="ARBA" id="ARBA00022884"/>
    </source>
</evidence>
<dbReference type="InterPro" id="IPR038321">
    <property type="entry name" value="TmcA_C_sf"/>
</dbReference>
<evidence type="ECO:0000313" key="11">
    <source>
        <dbReference type="EMBL" id="KIN11253.1"/>
    </source>
</evidence>
<dbReference type="Gene3D" id="3.40.50.11040">
    <property type="match status" value="1"/>
</dbReference>
<dbReference type="GO" id="GO:0000049">
    <property type="term" value="F:tRNA binding"/>
    <property type="evidence" value="ECO:0007669"/>
    <property type="project" value="UniProtKB-UniRule"/>
</dbReference>
<dbReference type="InterPro" id="IPR024914">
    <property type="entry name" value="tRNA_acetyltr_TmcA"/>
</dbReference>
<dbReference type="Gene3D" id="3.40.630.30">
    <property type="match status" value="1"/>
</dbReference>
<keyword evidence="8 9" id="KW-0012">Acyltransferase</keyword>
<comment type="function">
    <text evidence="9">Catalyzes the formation of N(4)-acetylcytidine (ac(4)C) at the wobble position of tRNA(Met), by using acetyl-CoA as an acetyl donor and ATP (or GTP).</text>
</comment>
<dbReference type="SUPFAM" id="SSF55729">
    <property type="entry name" value="Acyl-CoA N-acyltransferases (Nat)"/>
    <property type="match status" value="1"/>
</dbReference>
<dbReference type="PANTHER" id="PTHR10925">
    <property type="entry name" value="N-ACETYLTRANSFERASE 10"/>
    <property type="match status" value="1"/>
</dbReference>
<evidence type="ECO:0000256" key="5">
    <source>
        <dbReference type="ARBA" id="ARBA00022741"/>
    </source>
</evidence>
<evidence type="ECO:0000256" key="3">
    <source>
        <dbReference type="ARBA" id="ARBA00022679"/>
    </source>
</evidence>
<name>A0A0C3EA13_9VIBR</name>
<dbReference type="GO" id="GO:0051391">
    <property type="term" value="P:tRNA acetylation"/>
    <property type="evidence" value="ECO:0007669"/>
    <property type="project" value="UniProtKB-UniRule"/>
</dbReference>
<dbReference type="InterPro" id="IPR000182">
    <property type="entry name" value="GNAT_dom"/>
</dbReference>
<feature type="binding site" evidence="9">
    <location>
        <begin position="469"/>
        <end position="471"/>
    </location>
    <ligand>
        <name>acetyl-CoA</name>
        <dbReference type="ChEBI" id="CHEBI:57288"/>
    </ligand>
</feature>
<gene>
    <name evidence="9" type="primary">tmcA</name>
    <name evidence="11" type="ORF">SU60_08660</name>
</gene>
<keyword evidence="11" id="KW-0378">Hydrolase</keyword>
<dbReference type="Gene3D" id="1.20.120.890">
    <property type="entry name" value="tRNA(Met) cytidine acetyltransferase, tail domain"/>
    <property type="match status" value="1"/>
</dbReference>
<evidence type="ECO:0000259" key="10">
    <source>
        <dbReference type="PROSITE" id="PS51186"/>
    </source>
</evidence>
<keyword evidence="1 9" id="KW-0963">Cytoplasm</keyword>
<keyword evidence="7 9" id="KW-0694">RNA-binding</keyword>
<dbReference type="GO" id="GO:1990883">
    <property type="term" value="F:18S rRNA cytidine N-acetyltransferase activity"/>
    <property type="evidence" value="ECO:0007669"/>
    <property type="project" value="TreeGrafter"/>
</dbReference>
<feature type="binding site" evidence="9">
    <location>
        <position position="508"/>
    </location>
    <ligand>
        <name>acetyl-CoA</name>
        <dbReference type="ChEBI" id="CHEBI:57288"/>
    </ligand>
</feature>
<dbReference type="InterPro" id="IPR016181">
    <property type="entry name" value="Acyl_CoA_acyltransferase"/>
</dbReference>
<keyword evidence="3 9" id="KW-0808">Transferase</keyword>
<evidence type="ECO:0000313" key="12">
    <source>
        <dbReference type="Proteomes" id="UP000031977"/>
    </source>
</evidence>